<organism evidence="1 2">
    <name type="scientific">Mytilus coruscus</name>
    <name type="common">Sea mussel</name>
    <dbReference type="NCBI Taxonomy" id="42192"/>
    <lineage>
        <taxon>Eukaryota</taxon>
        <taxon>Metazoa</taxon>
        <taxon>Spiralia</taxon>
        <taxon>Lophotrochozoa</taxon>
        <taxon>Mollusca</taxon>
        <taxon>Bivalvia</taxon>
        <taxon>Autobranchia</taxon>
        <taxon>Pteriomorphia</taxon>
        <taxon>Mytilida</taxon>
        <taxon>Mytiloidea</taxon>
        <taxon>Mytilidae</taxon>
        <taxon>Mytilinae</taxon>
        <taxon>Mytilus</taxon>
    </lineage>
</organism>
<gene>
    <name evidence="1" type="ORF">MCOR_27033</name>
</gene>
<proteinExistence type="predicted"/>
<sequence length="222" mass="24478">MVHKSSALNNLCLYCDHVALPQDCTHVVRCPNHKQCSGVAIGKRKTPKTDKRMHVERGNFAHHNERDLGDTSLCHACCNGQDLCNIYSLCGAPGMCNSTNHKPVIQKNVISDRLWKQRSCNVKLNASLGVPYADSNGNIKFNCSILSSTLRTDVQYNVTWTIDGFPLKSKNGISLGSILSSYERVAILNTIHLQGNLNKMLRCKVEVTCSNDSKVETAMVTG</sequence>
<dbReference type="EMBL" id="CACVKT020004897">
    <property type="protein sequence ID" value="CAC5392067.1"/>
    <property type="molecule type" value="Genomic_DNA"/>
</dbReference>
<reference evidence="1 2" key="1">
    <citation type="submission" date="2020-06" db="EMBL/GenBank/DDBJ databases">
        <authorList>
            <person name="Li R."/>
            <person name="Bekaert M."/>
        </authorList>
    </citation>
    <scope>NUCLEOTIDE SEQUENCE [LARGE SCALE GENOMIC DNA]</scope>
    <source>
        <strain evidence="2">wild</strain>
    </source>
</reference>
<dbReference type="AlphaFoldDB" id="A0A6J8CB49"/>
<protein>
    <submittedName>
        <fullName evidence="1">Uncharacterized protein</fullName>
    </submittedName>
</protein>
<dbReference type="Proteomes" id="UP000507470">
    <property type="component" value="Unassembled WGS sequence"/>
</dbReference>
<evidence type="ECO:0000313" key="2">
    <source>
        <dbReference type="Proteomes" id="UP000507470"/>
    </source>
</evidence>
<dbReference type="OrthoDB" id="6109993at2759"/>
<evidence type="ECO:0000313" key="1">
    <source>
        <dbReference type="EMBL" id="CAC5392067.1"/>
    </source>
</evidence>
<accession>A0A6J8CB49</accession>
<keyword evidence="2" id="KW-1185">Reference proteome</keyword>
<name>A0A6J8CB49_MYTCO</name>